<evidence type="ECO:0000313" key="1">
    <source>
        <dbReference type="EMBL" id="GBN12977.1"/>
    </source>
</evidence>
<dbReference type="EMBL" id="BGPR01005742">
    <property type="protein sequence ID" value="GBN12977.1"/>
    <property type="molecule type" value="Genomic_DNA"/>
</dbReference>
<organism evidence="1 2">
    <name type="scientific">Araneus ventricosus</name>
    <name type="common">Orbweaver spider</name>
    <name type="synonym">Epeira ventricosa</name>
    <dbReference type="NCBI Taxonomy" id="182803"/>
    <lineage>
        <taxon>Eukaryota</taxon>
        <taxon>Metazoa</taxon>
        <taxon>Ecdysozoa</taxon>
        <taxon>Arthropoda</taxon>
        <taxon>Chelicerata</taxon>
        <taxon>Arachnida</taxon>
        <taxon>Araneae</taxon>
        <taxon>Araneomorphae</taxon>
        <taxon>Entelegynae</taxon>
        <taxon>Araneoidea</taxon>
        <taxon>Araneidae</taxon>
        <taxon>Araneus</taxon>
    </lineage>
</organism>
<sequence>MINEQADEAARAARISDGIFILVFQQRTSETLFSGCKQIRVASNGKVLNTFDLLRTFPKQRRLNYYLGEGKFFLHGFEPGLYFSKLVWNHLPYAASVAK</sequence>
<proteinExistence type="predicted"/>
<dbReference type="Proteomes" id="UP000499080">
    <property type="component" value="Unassembled WGS sequence"/>
</dbReference>
<keyword evidence="2" id="KW-1185">Reference proteome</keyword>
<name>A0A4Y2LI19_ARAVE</name>
<reference evidence="1 2" key="1">
    <citation type="journal article" date="2019" name="Sci. Rep.">
        <title>Orb-weaving spider Araneus ventricosus genome elucidates the spidroin gene catalogue.</title>
        <authorList>
            <person name="Kono N."/>
            <person name="Nakamura H."/>
            <person name="Ohtoshi R."/>
            <person name="Moran D.A.P."/>
            <person name="Shinohara A."/>
            <person name="Yoshida Y."/>
            <person name="Fujiwara M."/>
            <person name="Mori M."/>
            <person name="Tomita M."/>
            <person name="Arakawa K."/>
        </authorList>
    </citation>
    <scope>NUCLEOTIDE SEQUENCE [LARGE SCALE GENOMIC DNA]</scope>
</reference>
<gene>
    <name evidence="1" type="ORF">AVEN_183800_1</name>
</gene>
<evidence type="ECO:0000313" key="2">
    <source>
        <dbReference type="Proteomes" id="UP000499080"/>
    </source>
</evidence>
<accession>A0A4Y2LI19</accession>
<comment type="caution">
    <text evidence="1">The sequence shown here is derived from an EMBL/GenBank/DDBJ whole genome shotgun (WGS) entry which is preliminary data.</text>
</comment>
<protein>
    <submittedName>
        <fullName evidence="1">Uncharacterized protein</fullName>
    </submittedName>
</protein>
<dbReference type="AlphaFoldDB" id="A0A4Y2LI19"/>